<organism evidence="1">
    <name type="scientific">Myoviridae sp. ctakU3</name>
    <dbReference type="NCBI Taxonomy" id="2825135"/>
    <lineage>
        <taxon>Viruses</taxon>
        <taxon>Duplodnaviria</taxon>
        <taxon>Heunggongvirae</taxon>
        <taxon>Uroviricota</taxon>
        <taxon>Caudoviricetes</taxon>
    </lineage>
</organism>
<protein>
    <submittedName>
        <fullName evidence="1">DNA-binding transcriptional regulator</fullName>
    </submittedName>
</protein>
<reference evidence="1" key="1">
    <citation type="journal article" date="2021" name="Proc. Natl. Acad. Sci. U.S.A.">
        <title>A Catalog of Tens of Thousands of Viruses from Human Metagenomes Reveals Hidden Associations with Chronic Diseases.</title>
        <authorList>
            <person name="Tisza M.J."/>
            <person name="Buck C.B."/>
        </authorList>
    </citation>
    <scope>NUCLEOTIDE SEQUENCE</scope>
    <source>
        <strain evidence="1">CtakU3</strain>
    </source>
</reference>
<keyword evidence="1" id="KW-0238">DNA-binding</keyword>
<proteinExistence type="predicted"/>
<sequence>MLKRLTPETSKKLIESLGGTKRVSEIFSCSMSSVSQWKKNGIPRGYVFYLSEKFRENEHILGNDVQAFLRPNS</sequence>
<dbReference type="SUPFAM" id="SSF47413">
    <property type="entry name" value="lambda repressor-like DNA-binding domains"/>
    <property type="match status" value="1"/>
</dbReference>
<accession>A0A8S5P0N9</accession>
<dbReference type="EMBL" id="BK015306">
    <property type="protein sequence ID" value="DAE00639.1"/>
    <property type="molecule type" value="Genomic_DNA"/>
</dbReference>
<evidence type="ECO:0000313" key="1">
    <source>
        <dbReference type="EMBL" id="DAE00639.1"/>
    </source>
</evidence>
<dbReference type="InterPro" id="IPR010982">
    <property type="entry name" value="Lambda_DNA-bd_dom_sf"/>
</dbReference>
<dbReference type="GO" id="GO:0003677">
    <property type="term" value="F:DNA binding"/>
    <property type="evidence" value="ECO:0007669"/>
    <property type="project" value="UniProtKB-KW"/>
</dbReference>
<name>A0A8S5P0N9_9CAUD</name>
<dbReference type="Gene3D" id="1.10.260.40">
    <property type="entry name" value="lambda repressor-like DNA-binding domains"/>
    <property type="match status" value="1"/>
</dbReference>